<sequence length="393" mass="40696">MTTTSRGWKSSTSRWKPLFKSLRTPAHSKSSDQAAEGSSKVPEKRGSNSAVAPRAWGSGALVLNGSGRPMVTSKAEESPMPLFRLPWEKPAKADKPKRGILKSKGKKKKTKKGKSLRFASVLITEAVEPTAKDFEYVGVPPPEGSCRSATRRGTGFHLDKAAEEAKASESPEAASDAGESANGGKGDGSDDGGSNDGSGFGSDSEEDAFEALEREAAANAKANKAAMAAMATADPDALENDLGLDFVLPGASTEPGERSESRSSSFASSTGDKAHLIPPKQASRSSSFTSSVGGDLEQDGPPNSVVPTAAGFATVKCSSSASTSMPAKRRDSESPSFASSSDDEFSELKASARPASTSPPIPSSPLLSVPSCDVPKQLHPEDSPRSSFASSHS</sequence>
<dbReference type="EMBL" id="HBGW01069303">
    <property type="protein sequence ID" value="CAD9618794.1"/>
    <property type="molecule type" value="Transcribed_RNA"/>
</dbReference>
<reference evidence="2" key="1">
    <citation type="submission" date="2021-01" db="EMBL/GenBank/DDBJ databases">
        <authorList>
            <person name="Corre E."/>
            <person name="Pelletier E."/>
            <person name="Niang G."/>
            <person name="Scheremetjew M."/>
            <person name="Finn R."/>
            <person name="Kale V."/>
            <person name="Holt S."/>
            <person name="Cochrane G."/>
            <person name="Meng A."/>
            <person name="Brown T."/>
            <person name="Cohen L."/>
        </authorList>
    </citation>
    <scope>NUCLEOTIDE SEQUENCE</scope>
    <source>
        <strain evidence="2">RCC3387</strain>
    </source>
</reference>
<organism evidence="2">
    <name type="scientific">Zooxanthella nutricula</name>
    <dbReference type="NCBI Taxonomy" id="1333877"/>
    <lineage>
        <taxon>Eukaryota</taxon>
        <taxon>Sar</taxon>
        <taxon>Alveolata</taxon>
        <taxon>Dinophyceae</taxon>
        <taxon>Peridiniales</taxon>
        <taxon>Peridiniales incertae sedis</taxon>
        <taxon>Zooxanthella</taxon>
    </lineage>
</organism>
<proteinExistence type="predicted"/>
<feature type="compositionally biased region" description="Basic residues" evidence="1">
    <location>
        <begin position="98"/>
        <end position="115"/>
    </location>
</feature>
<feature type="region of interest" description="Disordered" evidence="1">
    <location>
        <begin position="245"/>
        <end position="393"/>
    </location>
</feature>
<feature type="compositionally biased region" description="Low complexity" evidence="1">
    <location>
        <begin position="262"/>
        <end position="271"/>
    </location>
</feature>
<protein>
    <submittedName>
        <fullName evidence="2">Uncharacterized protein</fullName>
    </submittedName>
</protein>
<feature type="compositionally biased region" description="Low complexity" evidence="1">
    <location>
        <begin position="217"/>
        <end position="230"/>
    </location>
</feature>
<name>A0A6V0BNH3_9DINO</name>
<evidence type="ECO:0000313" key="2">
    <source>
        <dbReference type="EMBL" id="CAD9618794.1"/>
    </source>
</evidence>
<feature type="compositionally biased region" description="Polar residues" evidence="1">
    <location>
        <begin position="316"/>
        <end position="325"/>
    </location>
</feature>
<feature type="region of interest" description="Disordered" evidence="1">
    <location>
        <begin position="135"/>
        <end position="230"/>
    </location>
</feature>
<feature type="compositionally biased region" description="Polar residues" evidence="1">
    <location>
        <begin position="1"/>
        <end position="14"/>
    </location>
</feature>
<feature type="compositionally biased region" description="Basic and acidic residues" evidence="1">
    <location>
        <begin position="157"/>
        <end position="169"/>
    </location>
</feature>
<dbReference type="AlphaFoldDB" id="A0A6V0BNH3"/>
<feature type="region of interest" description="Disordered" evidence="1">
    <location>
        <begin position="1"/>
        <end position="115"/>
    </location>
</feature>
<feature type="compositionally biased region" description="Low complexity" evidence="1">
    <location>
        <begin position="364"/>
        <end position="375"/>
    </location>
</feature>
<feature type="compositionally biased region" description="Low complexity" evidence="1">
    <location>
        <begin position="170"/>
        <end position="180"/>
    </location>
</feature>
<feature type="compositionally biased region" description="Basic and acidic residues" evidence="1">
    <location>
        <begin position="86"/>
        <end position="97"/>
    </location>
</feature>
<accession>A0A6V0BNH3</accession>
<evidence type="ECO:0000256" key="1">
    <source>
        <dbReference type="SAM" id="MobiDB-lite"/>
    </source>
</evidence>
<gene>
    <name evidence="2" type="ORF">BRAN1462_LOCUS44171</name>
</gene>